<dbReference type="Proteomes" id="UP001341840">
    <property type="component" value="Unassembled WGS sequence"/>
</dbReference>
<evidence type="ECO:0000313" key="2">
    <source>
        <dbReference type="Proteomes" id="UP001341840"/>
    </source>
</evidence>
<organism evidence="1 2">
    <name type="scientific">Stylosanthes scabra</name>
    <dbReference type="NCBI Taxonomy" id="79078"/>
    <lineage>
        <taxon>Eukaryota</taxon>
        <taxon>Viridiplantae</taxon>
        <taxon>Streptophyta</taxon>
        <taxon>Embryophyta</taxon>
        <taxon>Tracheophyta</taxon>
        <taxon>Spermatophyta</taxon>
        <taxon>Magnoliopsida</taxon>
        <taxon>eudicotyledons</taxon>
        <taxon>Gunneridae</taxon>
        <taxon>Pentapetalae</taxon>
        <taxon>rosids</taxon>
        <taxon>fabids</taxon>
        <taxon>Fabales</taxon>
        <taxon>Fabaceae</taxon>
        <taxon>Papilionoideae</taxon>
        <taxon>50 kb inversion clade</taxon>
        <taxon>dalbergioids sensu lato</taxon>
        <taxon>Dalbergieae</taxon>
        <taxon>Pterocarpus clade</taxon>
        <taxon>Stylosanthes</taxon>
    </lineage>
</organism>
<sequence length="64" mass="7344">MQERPKPEGDLEKRNSNLFAWTVADMPEIDPNFSGHKLSILHGSKPVAQKLRRMSLEKVSEIKK</sequence>
<name>A0ABU6Q1Z4_9FABA</name>
<comment type="caution">
    <text evidence="1">The sequence shown here is derived from an EMBL/GenBank/DDBJ whole genome shotgun (WGS) entry which is preliminary data.</text>
</comment>
<reference evidence="1 2" key="1">
    <citation type="journal article" date="2023" name="Plants (Basel)">
        <title>Bridging the Gap: Combining Genomics and Transcriptomics Approaches to Understand Stylosanthes scabra, an Orphan Legume from the Brazilian Caatinga.</title>
        <authorList>
            <person name="Ferreira-Neto J.R.C."/>
            <person name="da Silva M.D."/>
            <person name="Binneck E."/>
            <person name="de Melo N.F."/>
            <person name="da Silva R.H."/>
            <person name="de Melo A.L.T.M."/>
            <person name="Pandolfi V."/>
            <person name="Bustamante F.O."/>
            <person name="Brasileiro-Vidal A.C."/>
            <person name="Benko-Iseppon A.M."/>
        </authorList>
    </citation>
    <scope>NUCLEOTIDE SEQUENCE [LARGE SCALE GENOMIC DNA]</scope>
    <source>
        <tissue evidence="1">Leaves</tissue>
    </source>
</reference>
<accession>A0ABU6Q1Z4</accession>
<dbReference type="EMBL" id="JASCZI010000001">
    <property type="protein sequence ID" value="MED6105939.1"/>
    <property type="molecule type" value="Genomic_DNA"/>
</dbReference>
<gene>
    <name evidence="1" type="ORF">PIB30_000063</name>
</gene>
<proteinExistence type="predicted"/>
<protein>
    <submittedName>
        <fullName evidence="1">Uncharacterized protein</fullName>
    </submittedName>
</protein>
<keyword evidence="2" id="KW-1185">Reference proteome</keyword>
<evidence type="ECO:0000313" key="1">
    <source>
        <dbReference type="EMBL" id="MED6105939.1"/>
    </source>
</evidence>